<dbReference type="EMBL" id="JACKZP010000018">
    <property type="protein sequence ID" value="MBC1301689.1"/>
    <property type="molecule type" value="Genomic_DNA"/>
</dbReference>
<sequence>MDIQELRQSLKIKWLSYYEQNRSWLVKMKVWATYNGLRRPSSGFILATLSVLEPQFEQTLAFIMELNNNPDEIVAALGLNFNPDVELRLTESHTNQEKQQTESEAISLNEFALKNVSHKQHWENQPVLSLVDKPLRSLAETQEADDTHQLKPAILSLRNAQTAISYNTSKVNAVSSNSQLGRSPAIHRRSSPSVTIETPDKTKPLPSLRLALATESHRNGKAVRVLEIITNVSSQPKTLPSPTIATEVTQNGQYANQQTPAPSHKVQPSLGSNASSLASWMDEFCQGTGCKGVGV</sequence>
<feature type="region of interest" description="Disordered" evidence="1">
    <location>
        <begin position="175"/>
        <end position="202"/>
    </location>
</feature>
<dbReference type="Pfam" id="PF17265">
    <property type="entry name" value="DUF5331"/>
    <property type="match status" value="1"/>
</dbReference>
<keyword evidence="3" id="KW-1185">Reference proteome</keyword>
<organism evidence="2 3">
    <name type="scientific">Trichormus variabilis N2B</name>
    <dbReference type="NCBI Taxonomy" id="2681315"/>
    <lineage>
        <taxon>Bacteria</taxon>
        <taxon>Bacillati</taxon>
        <taxon>Cyanobacteriota</taxon>
        <taxon>Cyanophyceae</taxon>
        <taxon>Nostocales</taxon>
        <taxon>Nostocaceae</taxon>
        <taxon>Trichormus</taxon>
    </lineage>
</organism>
<proteinExistence type="predicted"/>
<dbReference type="InterPro" id="IPR020346">
    <property type="entry name" value="Uncharacterised_15.3kDa"/>
</dbReference>
<dbReference type="GeneID" id="58724008"/>
<gene>
    <name evidence="2" type="ORF">GNE12_07135</name>
</gene>
<dbReference type="Proteomes" id="UP000570851">
    <property type="component" value="Unassembled WGS sequence"/>
</dbReference>
<reference evidence="2 3" key="1">
    <citation type="submission" date="2019-11" db="EMBL/GenBank/DDBJ databases">
        <title>Comparison of genomes from free-living endosymbiotic cyanobacteria isolated from Azolla.</title>
        <authorList>
            <person name="Thiel T."/>
            <person name="Pratte B."/>
        </authorList>
    </citation>
    <scope>NUCLEOTIDE SEQUENCE [LARGE SCALE GENOMIC DNA]</scope>
    <source>
        <strain evidence="2 3">N2B</strain>
    </source>
</reference>
<evidence type="ECO:0000256" key="1">
    <source>
        <dbReference type="SAM" id="MobiDB-lite"/>
    </source>
</evidence>
<protein>
    <recommendedName>
        <fullName evidence="4">DUF5331 domain-containing protein</fullName>
    </recommendedName>
</protein>
<accession>A0ABR6S5T8</accession>
<evidence type="ECO:0008006" key="4">
    <source>
        <dbReference type="Google" id="ProtNLM"/>
    </source>
</evidence>
<comment type="caution">
    <text evidence="2">The sequence shown here is derived from an EMBL/GenBank/DDBJ whole genome shotgun (WGS) entry which is preliminary data.</text>
</comment>
<evidence type="ECO:0000313" key="3">
    <source>
        <dbReference type="Proteomes" id="UP000570851"/>
    </source>
</evidence>
<name>A0ABR6S5T8_ANAVA</name>
<dbReference type="RefSeq" id="WP_011318174.1">
    <property type="nucleotide sequence ID" value="NZ_JACKZP010000018.1"/>
</dbReference>
<evidence type="ECO:0000313" key="2">
    <source>
        <dbReference type="EMBL" id="MBC1301689.1"/>
    </source>
</evidence>